<dbReference type="Pfam" id="PF18962">
    <property type="entry name" value="Por_Secre_tail"/>
    <property type="match status" value="1"/>
</dbReference>
<dbReference type="PANTHER" id="PTHR47566">
    <property type="match status" value="1"/>
</dbReference>
<evidence type="ECO:0000259" key="4">
    <source>
        <dbReference type="Pfam" id="PF18962"/>
    </source>
</evidence>
<accession>A0ABM9P5Z4</accession>
<evidence type="ECO:0000313" key="7">
    <source>
        <dbReference type="Proteomes" id="UP001497416"/>
    </source>
</evidence>
<dbReference type="Pfam" id="PF18998">
    <property type="entry name" value="Flg_new_2"/>
    <property type="match status" value="1"/>
</dbReference>
<keyword evidence="1" id="KW-0433">Leucine-rich repeat</keyword>
<dbReference type="InterPro" id="IPR044060">
    <property type="entry name" value="Bacterial_rp_domain"/>
</dbReference>
<dbReference type="Proteomes" id="UP001497416">
    <property type="component" value="Unassembled WGS sequence"/>
</dbReference>
<dbReference type="InterPro" id="IPR013378">
    <property type="entry name" value="InlB-like_B-rpt"/>
</dbReference>
<keyword evidence="7" id="KW-1185">Reference proteome</keyword>
<evidence type="ECO:0000259" key="5">
    <source>
        <dbReference type="Pfam" id="PF18998"/>
    </source>
</evidence>
<dbReference type="NCBIfam" id="TIGR04183">
    <property type="entry name" value="Por_Secre_tail"/>
    <property type="match status" value="1"/>
</dbReference>
<dbReference type="InterPro" id="IPR032675">
    <property type="entry name" value="LRR_dom_sf"/>
</dbReference>
<evidence type="ECO:0000313" key="6">
    <source>
        <dbReference type="EMBL" id="CAL2094625.1"/>
    </source>
</evidence>
<feature type="domain" description="Secretion system C-terminal sorting" evidence="4">
    <location>
        <begin position="662"/>
        <end position="730"/>
    </location>
</feature>
<evidence type="ECO:0000256" key="2">
    <source>
        <dbReference type="ARBA" id="ARBA00022729"/>
    </source>
</evidence>
<dbReference type="EMBL" id="CAXIXY010000009">
    <property type="protein sequence ID" value="CAL2094625.1"/>
    <property type="molecule type" value="Genomic_DNA"/>
</dbReference>
<evidence type="ECO:0008006" key="8">
    <source>
        <dbReference type="Google" id="ProtNLM"/>
    </source>
</evidence>
<dbReference type="Gene3D" id="3.80.10.10">
    <property type="entry name" value="Ribonuclease Inhibitor"/>
    <property type="match status" value="2"/>
</dbReference>
<dbReference type="PANTHER" id="PTHR47566:SF1">
    <property type="entry name" value="PROTEIN NUD1"/>
    <property type="match status" value="1"/>
</dbReference>
<dbReference type="SUPFAM" id="SSF52058">
    <property type="entry name" value="L domain-like"/>
    <property type="match status" value="2"/>
</dbReference>
<reference evidence="6 7" key="1">
    <citation type="submission" date="2024-05" db="EMBL/GenBank/DDBJ databases">
        <authorList>
            <person name="Duchaud E."/>
        </authorList>
    </citation>
    <scope>NUCLEOTIDE SEQUENCE [LARGE SCALE GENOMIC DNA]</scope>
    <source>
        <strain evidence="6">Ena-SAMPLE-TAB-13-05-2024-13:56:06:370-140302</strain>
    </source>
</reference>
<dbReference type="InterPro" id="IPR052574">
    <property type="entry name" value="CDIRP"/>
</dbReference>
<proteinExistence type="predicted"/>
<protein>
    <recommendedName>
        <fullName evidence="8">Secreted protein (Por secretion system target)</fullName>
    </recommendedName>
</protein>
<keyword evidence="3" id="KW-0677">Repeat</keyword>
<evidence type="ECO:0000256" key="1">
    <source>
        <dbReference type="ARBA" id="ARBA00022614"/>
    </source>
</evidence>
<dbReference type="InterPro" id="IPR001611">
    <property type="entry name" value="Leu-rich_rpt"/>
</dbReference>
<comment type="caution">
    <text evidence="6">The sequence shown here is derived from an EMBL/GenBank/DDBJ whole genome shotgun (WGS) entry which is preliminary data.</text>
</comment>
<name>A0ABM9P5Z4_9FLAO</name>
<sequence length="732" mass="78783">MSGIILIISIMKTITFKLRFIVSFLLIFASAKSVQANTKNDDNLNSGKNKILTIVNIPDANFKNVLLNHTPTIDTNGDNEIQITEAEAFTGRITANGSSISDLTGIEAFINLSELNIADNNLTILDISSNKKLTSVSCNSNSITSLKALSNSLLSFLNCSENNLSSLDISGATGLITLLVNDANITSIDVSNSTDLQIFQCSKNQLTSIDVSKNTALQIFQCDENLLTSVDVAKNVDLTNLTCNTNQLTTIDVSLNINLRSLVCAVNDLTSLDISTNTQLRTLNFSANDLTSIDLSNNLQLQALYFNGNQFTSIDLTNNTNLVELTCDSNQLTALDLSANTALRTLSCISNQLASLNIANGNNSNMTQMFAGTNSSLSCIQIDSGFTPPTDGTWLKDSTTSYGDNCLTKYTLTLNATNGSINTNPTATGNEFNAGTEVTLTAVANTGYIFDSWSGDVTGTTNPVNITMDGDKTVTANFTLAPIVNIPDTNFKNALVNNSSINTNSDAEIQLTEALNYSSSINVSNQSISDLTGIEAFENITSLICFSNTITALDLSSNTELRNLYCYNNQISNLDLSSNSKLIELDARNNSLSSLNLANGENGNITVMEVNNNSSLGCIQIDTGFTPPTDGTWVKDSTASYSENCSATASVIDLEYNNAILIYPNPMKNSIQIESTSSEYEIDSIEIYNILGMKVVSTEDKIINVAGLTKGIYLVKLKDLKGKIALRKMIKE</sequence>
<gene>
    <name evidence="6" type="ORF">T190607A01A_70070</name>
</gene>
<dbReference type="NCBIfam" id="TIGR02543">
    <property type="entry name" value="List_Bact_rpt"/>
    <property type="match status" value="1"/>
</dbReference>
<feature type="domain" description="Bacterial repeat" evidence="5">
    <location>
        <begin position="410"/>
        <end position="480"/>
    </location>
</feature>
<organism evidence="6 7">
    <name type="scientific">Tenacibaculum platacis</name>
    <dbReference type="NCBI Taxonomy" id="3137852"/>
    <lineage>
        <taxon>Bacteria</taxon>
        <taxon>Pseudomonadati</taxon>
        <taxon>Bacteroidota</taxon>
        <taxon>Flavobacteriia</taxon>
        <taxon>Flavobacteriales</taxon>
        <taxon>Flavobacteriaceae</taxon>
        <taxon>Tenacibaculum</taxon>
    </lineage>
</organism>
<evidence type="ECO:0000256" key="3">
    <source>
        <dbReference type="ARBA" id="ARBA00022737"/>
    </source>
</evidence>
<dbReference type="PROSITE" id="PS51450">
    <property type="entry name" value="LRR"/>
    <property type="match status" value="1"/>
</dbReference>
<keyword evidence="2" id="KW-0732">Signal</keyword>
<dbReference type="InterPro" id="IPR026444">
    <property type="entry name" value="Secre_tail"/>
</dbReference>